<keyword evidence="7" id="KW-1185">Reference proteome</keyword>
<dbReference type="GO" id="GO:0005829">
    <property type="term" value="C:cytosol"/>
    <property type="evidence" value="ECO:0007669"/>
    <property type="project" value="TreeGrafter"/>
</dbReference>
<feature type="domain" description="Acetophenone carboxylase-like C-terminal" evidence="5">
    <location>
        <begin position="561"/>
        <end position="727"/>
    </location>
</feature>
<evidence type="ECO:0000259" key="5">
    <source>
        <dbReference type="Pfam" id="PF19278"/>
    </source>
</evidence>
<dbReference type="OrthoDB" id="3643at2759"/>
<sequence>MPVQERKEGIRICIDRGGTFTDCVASIPVPKSEDYPNGRKNVVLKLLSVDPQNYPDAPREGIRRILEIATGKPHPRENLVDTSLIESIRMGTTVATNALLERNGERCALLITKGFKDLLNIGNQSRPRIFDLSIQKPEVLYQKVVEIDERITLIGYTSSPKGLAEQENVNTDDSDIVKGISGEYVRILKKPDMDKVRQDLTQLYEEGFRSIAVCTMHSYTYPEHEQSIGELASQIGFSHVTLSSSIMPMIKIVPRGDSATADAYLTPCIKKYIDGFTSGFDENLKNVSLQFMQSDGGLTPVDAFSGFRAILSGPAAGVVGYALTCFDEDENTPVIGFDMGGTSTDVSRYDGRYEHVYETTTAGVTIQAPQLDINTVAAGGGSRLFYRNGLFVVGPESASAHPGPTCYRKGGPLTVTDANLILGRLVPDFFPKIFGPNEDEALDAEASRKNFEALSKEINSEHNENEKSIDEIAYGFIRVANETMCRPIRALTEAKGYDTGNHVLACFGGAGGQHACAIARTLGIRKILVHRYSSVLSAYGLGLAQVVHEIQEPSAVTYSEKSMKLIQQKVEALTKLCKEELEGRGFSDEHISCEIYLNLRYNGTDCAMMTLKPDDSWDFSSSFEKQYQQEFGFVLTDREIIVDDIRIRGIGSSEQNLDESVYKEAVKLHIKPVDASKAALTTSIYFEGGRQETPVYKLEDLEVGENVIGPAMIIDANSTILVEPECTALITSSQVMITLGDGNKAAITAELDPIQLSIFSHRFMSIAEQMGRTLQKTAISTNIKERLDFSCALFGPDGGLVANAPHIPVHLGSLSHAVRYQLEYYKDDLYEGDVILSNHPTAGGSHLPDITVITPVFDQGKIVFFVASRGHHADIGGILPGSMPPHSKELYEEGAAVKSFKLVEKGQFQLKGITKILAEDPAQYPGCSGTRCLKDNISDLKAQVAANQKGINLVKALINEYGLEVVHAYMFFIRENAEIAVREMLKETYSRFDGKPLEALDHMDDGTPIHLRIHINAEDGSAVFDFEGTGPEVYGNCNTPFSVTHSAIIYCLRSLVGVEIPLNQGCLNPIDIRIPPSTILSPSETAAVVGGNVMTSQRLVDTVLKCFQACAASQGDCNNFTFGYDPKDSDDQMNGWGYYETIAGGSGAGPDWAGQSGVHTHMTNTRITDPEILERRYPVILREFSLRANSGGDGLNAGGDGVIRDLEFQESGLNASILSERRVFHPYGLNGGHDGATGLNLWIRKNGATVNLGGKNSVIVGAGDRIVICTPGGGGWGEPMSNENSKETAKRLPTERAYHSYGSVHRYKMLQESA</sequence>
<dbReference type="Pfam" id="PF05378">
    <property type="entry name" value="Hydant_A_N"/>
    <property type="match status" value="1"/>
</dbReference>
<evidence type="ECO:0000259" key="4">
    <source>
        <dbReference type="Pfam" id="PF05378"/>
    </source>
</evidence>
<evidence type="ECO:0000259" key="3">
    <source>
        <dbReference type="Pfam" id="PF02538"/>
    </source>
</evidence>
<dbReference type="PANTHER" id="PTHR11365">
    <property type="entry name" value="5-OXOPROLINASE RELATED"/>
    <property type="match status" value="1"/>
</dbReference>
<feature type="domain" description="Hydantoinase/oxoprolinase N-terminal" evidence="4">
    <location>
        <begin position="11"/>
        <end position="235"/>
    </location>
</feature>
<proteinExistence type="inferred from homology"/>
<dbReference type="Pfam" id="PF01968">
    <property type="entry name" value="Hydantoinase_A"/>
    <property type="match status" value="1"/>
</dbReference>
<comment type="similarity">
    <text evidence="1">Belongs to the oxoprolinase family.</text>
</comment>
<dbReference type="GO" id="GO:0017168">
    <property type="term" value="F:5-oxoprolinase (ATP-hydrolyzing) activity"/>
    <property type="evidence" value="ECO:0007669"/>
    <property type="project" value="TreeGrafter"/>
</dbReference>
<dbReference type="InterPro" id="IPR045079">
    <property type="entry name" value="Oxoprolinase-like"/>
</dbReference>
<dbReference type="Pfam" id="PF19278">
    <property type="entry name" value="Hydant_A_C"/>
    <property type="match status" value="1"/>
</dbReference>
<accession>A0A1Y1YQN9</accession>
<dbReference type="PANTHER" id="PTHR11365:SF2">
    <property type="entry name" value="5-OXOPROLINASE"/>
    <property type="match status" value="1"/>
</dbReference>
<feature type="domain" description="Hydantoinase B/oxoprolinase" evidence="3">
    <location>
        <begin position="752"/>
        <end position="1279"/>
    </location>
</feature>
<dbReference type="STRING" id="1314790.A0A1Y1YQN9"/>
<gene>
    <name evidence="6" type="ORF">K493DRAFT_211231</name>
</gene>
<organism evidence="6 7">
    <name type="scientific">Basidiobolus meristosporus CBS 931.73</name>
    <dbReference type="NCBI Taxonomy" id="1314790"/>
    <lineage>
        <taxon>Eukaryota</taxon>
        <taxon>Fungi</taxon>
        <taxon>Fungi incertae sedis</taxon>
        <taxon>Zoopagomycota</taxon>
        <taxon>Entomophthoromycotina</taxon>
        <taxon>Basidiobolomycetes</taxon>
        <taxon>Basidiobolales</taxon>
        <taxon>Basidiobolaceae</taxon>
        <taxon>Basidiobolus</taxon>
    </lineage>
</organism>
<name>A0A1Y1YQN9_9FUNG</name>
<protein>
    <submittedName>
        <fullName evidence="6">5-oxoprolinase</fullName>
    </submittedName>
</protein>
<feature type="domain" description="Hydantoinase A/oxoprolinase" evidence="2">
    <location>
        <begin position="255"/>
        <end position="549"/>
    </location>
</feature>
<dbReference type="InterPro" id="IPR003692">
    <property type="entry name" value="Hydantoinase_B"/>
</dbReference>
<evidence type="ECO:0000313" key="7">
    <source>
        <dbReference type="Proteomes" id="UP000193498"/>
    </source>
</evidence>
<dbReference type="GO" id="GO:0006749">
    <property type="term" value="P:glutathione metabolic process"/>
    <property type="evidence" value="ECO:0007669"/>
    <property type="project" value="TreeGrafter"/>
</dbReference>
<reference evidence="6 7" key="1">
    <citation type="submission" date="2016-07" db="EMBL/GenBank/DDBJ databases">
        <title>Pervasive Adenine N6-methylation of Active Genes in Fungi.</title>
        <authorList>
            <consortium name="DOE Joint Genome Institute"/>
            <person name="Mondo S.J."/>
            <person name="Dannebaum R.O."/>
            <person name="Kuo R.C."/>
            <person name="Labutti K."/>
            <person name="Haridas S."/>
            <person name="Kuo A."/>
            <person name="Salamov A."/>
            <person name="Ahrendt S.R."/>
            <person name="Lipzen A."/>
            <person name="Sullivan W."/>
            <person name="Andreopoulos W.B."/>
            <person name="Clum A."/>
            <person name="Lindquist E."/>
            <person name="Daum C."/>
            <person name="Ramamoorthy G.K."/>
            <person name="Gryganskyi A."/>
            <person name="Culley D."/>
            <person name="Magnuson J.K."/>
            <person name="James T.Y."/>
            <person name="O'Malley M.A."/>
            <person name="Stajich J.E."/>
            <person name="Spatafora J.W."/>
            <person name="Visel A."/>
            <person name="Grigoriev I.V."/>
        </authorList>
    </citation>
    <scope>NUCLEOTIDE SEQUENCE [LARGE SCALE GENOMIC DNA]</scope>
    <source>
        <strain evidence="6 7">CBS 931.73</strain>
    </source>
</reference>
<dbReference type="Pfam" id="PF02538">
    <property type="entry name" value="Hydantoinase_B"/>
    <property type="match status" value="1"/>
</dbReference>
<evidence type="ECO:0000259" key="2">
    <source>
        <dbReference type="Pfam" id="PF01968"/>
    </source>
</evidence>
<dbReference type="EMBL" id="MCFE01000085">
    <property type="protein sequence ID" value="ORY00276.1"/>
    <property type="molecule type" value="Genomic_DNA"/>
</dbReference>
<evidence type="ECO:0000256" key="1">
    <source>
        <dbReference type="ARBA" id="ARBA00010403"/>
    </source>
</evidence>
<dbReference type="InterPro" id="IPR008040">
    <property type="entry name" value="Hydant_A_N"/>
</dbReference>
<dbReference type="InterPro" id="IPR002821">
    <property type="entry name" value="Hydantoinase_A"/>
</dbReference>
<evidence type="ECO:0000313" key="6">
    <source>
        <dbReference type="EMBL" id="ORY00276.1"/>
    </source>
</evidence>
<comment type="caution">
    <text evidence="6">The sequence shown here is derived from an EMBL/GenBank/DDBJ whole genome shotgun (WGS) entry which is preliminary data.</text>
</comment>
<dbReference type="InterPro" id="IPR049517">
    <property type="entry name" value="ACX-like_C"/>
</dbReference>
<dbReference type="FunCoup" id="A0A1Y1YQN9">
    <property type="interactions" value="154"/>
</dbReference>
<dbReference type="InParanoid" id="A0A1Y1YQN9"/>
<dbReference type="Proteomes" id="UP000193498">
    <property type="component" value="Unassembled WGS sequence"/>
</dbReference>